<reference evidence="1" key="1">
    <citation type="submission" date="2014-09" db="EMBL/GenBank/DDBJ databases">
        <authorList>
            <person name="Magalhaes I.L.F."/>
            <person name="Oliveira U."/>
            <person name="Santos F.R."/>
            <person name="Vidigal T.H.D.A."/>
            <person name="Brescovit A.D."/>
            <person name="Santos A.J."/>
        </authorList>
    </citation>
    <scope>NUCLEOTIDE SEQUENCE</scope>
    <source>
        <tissue evidence="1">Shoot tissue taken approximately 20 cm above the soil surface</tissue>
    </source>
</reference>
<dbReference type="EMBL" id="GBRH01247708">
    <property type="protein sequence ID" value="JAD50187.1"/>
    <property type="molecule type" value="Transcribed_RNA"/>
</dbReference>
<proteinExistence type="predicted"/>
<organism evidence="1">
    <name type="scientific">Arundo donax</name>
    <name type="common">Giant reed</name>
    <name type="synonym">Donax arundinaceus</name>
    <dbReference type="NCBI Taxonomy" id="35708"/>
    <lineage>
        <taxon>Eukaryota</taxon>
        <taxon>Viridiplantae</taxon>
        <taxon>Streptophyta</taxon>
        <taxon>Embryophyta</taxon>
        <taxon>Tracheophyta</taxon>
        <taxon>Spermatophyta</taxon>
        <taxon>Magnoliopsida</taxon>
        <taxon>Liliopsida</taxon>
        <taxon>Poales</taxon>
        <taxon>Poaceae</taxon>
        <taxon>PACMAD clade</taxon>
        <taxon>Arundinoideae</taxon>
        <taxon>Arundineae</taxon>
        <taxon>Arundo</taxon>
    </lineage>
</organism>
<protein>
    <submittedName>
        <fullName evidence="1">BRL3</fullName>
    </submittedName>
</protein>
<accession>A0A0A9ASY9</accession>
<name>A0A0A9ASY9_ARUDO</name>
<reference evidence="1" key="2">
    <citation type="journal article" date="2015" name="Data Brief">
        <title>Shoot transcriptome of the giant reed, Arundo donax.</title>
        <authorList>
            <person name="Barrero R.A."/>
            <person name="Guerrero F.D."/>
            <person name="Moolhuijzen P."/>
            <person name="Goolsby J.A."/>
            <person name="Tidwell J."/>
            <person name="Bellgard S.E."/>
            <person name="Bellgard M.I."/>
        </authorList>
    </citation>
    <scope>NUCLEOTIDE SEQUENCE</scope>
    <source>
        <tissue evidence="1">Shoot tissue taken approximately 20 cm above the soil surface</tissue>
    </source>
</reference>
<dbReference type="AlphaFoldDB" id="A0A0A9ASY9"/>
<sequence length="30" mass="3503">MKGLDQTDCCWRRRSRQGSSDHLSPGECHR</sequence>
<evidence type="ECO:0000313" key="1">
    <source>
        <dbReference type="EMBL" id="JAD50187.1"/>
    </source>
</evidence>